<dbReference type="RefSeq" id="WP_238238581.1">
    <property type="nucleotide sequence ID" value="NZ_BPQQ01000055.1"/>
</dbReference>
<gene>
    <name evidence="2" type="ORF">GMJLKIPL_4355</name>
</gene>
<reference evidence="2" key="1">
    <citation type="journal article" date="2021" name="Front. Microbiol.">
        <title>Comprehensive Comparative Genomics and Phenotyping of Methylobacterium Species.</title>
        <authorList>
            <person name="Alessa O."/>
            <person name="Ogura Y."/>
            <person name="Fujitani Y."/>
            <person name="Takami H."/>
            <person name="Hayashi T."/>
            <person name="Sahin N."/>
            <person name="Tani A."/>
        </authorList>
    </citation>
    <scope>NUCLEOTIDE SEQUENCE</scope>
    <source>
        <strain evidence="2">DSM 17168</strain>
    </source>
</reference>
<dbReference type="EMBL" id="BPQQ01000055">
    <property type="protein sequence ID" value="GJE02407.1"/>
    <property type="molecule type" value="Genomic_DNA"/>
</dbReference>
<feature type="domain" description="Aspartate/glutamate/uridylate kinase" evidence="1">
    <location>
        <begin position="7"/>
        <end position="146"/>
    </location>
</feature>
<organism evidence="2 3">
    <name type="scientific">Methylobacterium isbiliense</name>
    <dbReference type="NCBI Taxonomy" id="315478"/>
    <lineage>
        <taxon>Bacteria</taxon>
        <taxon>Pseudomonadati</taxon>
        <taxon>Pseudomonadota</taxon>
        <taxon>Alphaproteobacteria</taxon>
        <taxon>Hyphomicrobiales</taxon>
        <taxon>Methylobacteriaceae</taxon>
        <taxon>Methylobacterium</taxon>
    </lineage>
</organism>
<dbReference type="InterPro" id="IPR001048">
    <property type="entry name" value="Asp/Glu/Uridylate_kinase"/>
</dbReference>
<dbReference type="InterPro" id="IPR036393">
    <property type="entry name" value="AceGlu_kinase-like_sf"/>
</dbReference>
<reference evidence="2" key="2">
    <citation type="submission" date="2021-08" db="EMBL/GenBank/DDBJ databases">
        <authorList>
            <person name="Tani A."/>
            <person name="Ola A."/>
            <person name="Ogura Y."/>
            <person name="Katsura K."/>
            <person name="Hayashi T."/>
        </authorList>
    </citation>
    <scope>NUCLEOTIDE SEQUENCE</scope>
    <source>
        <strain evidence="2">DSM 17168</strain>
    </source>
</reference>
<sequence length="189" mass="18823">MAPGPSVVKLGGSLVADAPRLRALLRALAGGAEGPAVIVPGGGGLAEAVRAAQGALGFGDALAHRLALDAMGGMARILQALEPRLSVTTDPAAILARGGVPVWDPARLAAGHPAIPETWDVTSDSLALWLSAEIGAARCVLVKSADAGDLVDAAFPHFAARFPGTIVLRGPGGDRVWRAAGAAALPAEA</sequence>
<evidence type="ECO:0000313" key="3">
    <source>
        <dbReference type="Proteomes" id="UP001055153"/>
    </source>
</evidence>
<comment type="caution">
    <text evidence="2">The sequence shown here is derived from an EMBL/GenBank/DDBJ whole genome shotgun (WGS) entry which is preliminary data.</text>
</comment>
<evidence type="ECO:0000259" key="1">
    <source>
        <dbReference type="Pfam" id="PF00696"/>
    </source>
</evidence>
<name>A0ABQ4SH30_9HYPH</name>
<keyword evidence="3" id="KW-1185">Reference proteome</keyword>
<protein>
    <recommendedName>
        <fullName evidence="1">Aspartate/glutamate/uridylate kinase domain-containing protein</fullName>
    </recommendedName>
</protein>
<accession>A0ABQ4SH30</accession>
<dbReference type="Gene3D" id="3.40.1160.10">
    <property type="entry name" value="Acetylglutamate kinase-like"/>
    <property type="match status" value="1"/>
</dbReference>
<proteinExistence type="predicted"/>
<dbReference type="Pfam" id="PF00696">
    <property type="entry name" value="AA_kinase"/>
    <property type="match status" value="1"/>
</dbReference>
<dbReference type="Proteomes" id="UP001055153">
    <property type="component" value="Unassembled WGS sequence"/>
</dbReference>
<dbReference type="SUPFAM" id="SSF53633">
    <property type="entry name" value="Carbamate kinase-like"/>
    <property type="match status" value="1"/>
</dbReference>
<evidence type="ECO:0000313" key="2">
    <source>
        <dbReference type="EMBL" id="GJE02407.1"/>
    </source>
</evidence>